<evidence type="ECO:0000313" key="7">
    <source>
        <dbReference type="EMBL" id="QFQ12105.1"/>
    </source>
</evidence>
<feature type="transmembrane region" description="Helical" evidence="6">
    <location>
        <begin position="130"/>
        <end position="157"/>
    </location>
</feature>
<proteinExistence type="predicted"/>
<evidence type="ECO:0000256" key="1">
    <source>
        <dbReference type="ARBA" id="ARBA00004651"/>
    </source>
</evidence>
<dbReference type="EMBL" id="CP033459">
    <property type="protein sequence ID" value="QFQ12105.1"/>
    <property type="molecule type" value="Genomic_DNA"/>
</dbReference>
<dbReference type="RefSeq" id="WP_111898600.1">
    <property type="nucleotide sequence ID" value="NZ_CP033459.1"/>
</dbReference>
<feature type="transmembrane region" description="Helical" evidence="6">
    <location>
        <begin position="57"/>
        <end position="84"/>
    </location>
</feature>
<evidence type="ECO:0000256" key="2">
    <source>
        <dbReference type="ARBA" id="ARBA00022475"/>
    </source>
</evidence>
<dbReference type="AlphaFoldDB" id="A0A5P8E525"/>
<evidence type="ECO:0000256" key="5">
    <source>
        <dbReference type="ARBA" id="ARBA00023136"/>
    </source>
</evidence>
<name>A0A5P8E525_9BACT</name>
<feature type="transmembrane region" description="Helical" evidence="6">
    <location>
        <begin position="211"/>
        <end position="230"/>
    </location>
</feature>
<dbReference type="PANTHER" id="PTHR30086:SF20">
    <property type="entry name" value="ARGININE EXPORTER PROTEIN ARGO-RELATED"/>
    <property type="match status" value="1"/>
</dbReference>
<dbReference type="PANTHER" id="PTHR30086">
    <property type="entry name" value="ARGININE EXPORTER PROTEIN ARGO"/>
    <property type="match status" value="1"/>
</dbReference>
<dbReference type="GO" id="GO:0015171">
    <property type="term" value="F:amino acid transmembrane transporter activity"/>
    <property type="evidence" value="ECO:0007669"/>
    <property type="project" value="TreeGrafter"/>
</dbReference>
<keyword evidence="8" id="KW-1185">Reference proteome</keyword>
<comment type="subcellular location">
    <subcellularLocation>
        <location evidence="1">Cell membrane</location>
        <topology evidence="1">Multi-pass membrane protein</topology>
    </subcellularLocation>
</comment>
<dbReference type="InterPro" id="IPR001123">
    <property type="entry name" value="LeuE-type"/>
</dbReference>
<evidence type="ECO:0000256" key="6">
    <source>
        <dbReference type="SAM" id="Phobius"/>
    </source>
</evidence>
<dbReference type="GO" id="GO:0005886">
    <property type="term" value="C:plasma membrane"/>
    <property type="evidence" value="ECO:0007669"/>
    <property type="project" value="UniProtKB-SubCell"/>
</dbReference>
<feature type="transmembrane region" description="Helical" evidence="6">
    <location>
        <begin position="169"/>
        <end position="190"/>
    </location>
</feature>
<sequence>MLHIFLQIADFWNTFIGSTIEIVLKGMLIGILASAPMGPVGILIINRTMQKGRRYGLATGAGAALSDFFYALMTGMGMSFMLYFIEDEDILFILKLVGSGMLMFFGIWMFRSDPSKGFRPSHNKKKGTLFHNFITGFFLTLSNPLIIFLFTAVYALLTFVIPNHWYEMAVGYLSIIGGAMLWWLGLTWLVNRLKANITIRGMKTMNHIIGGIVITVSVIYAIMTFLHMSIY</sequence>
<feature type="transmembrane region" description="Helical" evidence="6">
    <location>
        <begin position="22"/>
        <end position="45"/>
    </location>
</feature>
<evidence type="ECO:0000313" key="8">
    <source>
        <dbReference type="Proteomes" id="UP000249375"/>
    </source>
</evidence>
<dbReference type="Pfam" id="PF01810">
    <property type="entry name" value="LysE"/>
    <property type="match status" value="1"/>
</dbReference>
<dbReference type="Proteomes" id="UP000249375">
    <property type="component" value="Chromosome"/>
</dbReference>
<keyword evidence="4 6" id="KW-1133">Transmembrane helix</keyword>
<keyword evidence="3 6" id="KW-0812">Transmembrane</keyword>
<gene>
    <name evidence="7" type="ORF">C7Y71_003200</name>
</gene>
<keyword evidence="5 6" id="KW-0472">Membrane</keyword>
<keyword evidence="2" id="KW-1003">Cell membrane</keyword>
<accession>A0A5P8E525</accession>
<feature type="transmembrane region" description="Helical" evidence="6">
    <location>
        <begin position="90"/>
        <end position="110"/>
    </location>
</feature>
<evidence type="ECO:0000256" key="3">
    <source>
        <dbReference type="ARBA" id="ARBA00022692"/>
    </source>
</evidence>
<protein>
    <submittedName>
        <fullName evidence="7">LysE family translocator</fullName>
    </submittedName>
</protein>
<evidence type="ECO:0000256" key="4">
    <source>
        <dbReference type="ARBA" id="ARBA00022989"/>
    </source>
</evidence>
<reference evidence="7 8" key="1">
    <citation type="submission" date="2018-11" db="EMBL/GenBank/DDBJ databases">
        <authorList>
            <person name="Na S.W."/>
            <person name="Baik M."/>
        </authorList>
    </citation>
    <scope>NUCLEOTIDE SEQUENCE [LARGE SCALE GENOMIC DNA]</scope>
    <source>
        <strain evidence="7 8">E39</strain>
    </source>
</reference>
<dbReference type="OrthoDB" id="7874789at2"/>
<organism evidence="7 8">
    <name type="scientific">Pseudoprevotella muciniphila</name>
    <dbReference type="NCBI Taxonomy" id="2133944"/>
    <lineage>
        <taxon>Bacteria</taxon>
        <taxon>Pseudomonadati</taxon>
        <taxon>Bacteroidota</taxon>
        <taxon>Bacteroidia</taxon>
        <taxon>Bacteroidales</taxon>
        <taxon>Prevotellaceae</taxon>
        <taxon>Pseudoprevotella</taxon>
    </lineage>
</organism>
<dbReference type="KEGG" id="alq:C7Y71_003200"/>